<dbReference type="Pfam" id="PF08352">
    <property type="entry name" value="oligo_HPY"/>
    <property type="match status" value="2"/>
</dbReference>
<evidence type="ECO:0000256" key="2">
    <source>
        <dbReference type="ARBA" id="ARBA00022448"/>
    </source>
</evidence>
<gene>
    <name evidence="7" type="ORF">GCM10022224_066900</name>
</gene>
<comment type="similarity">
    <text evidence="1">Belongs to the ABC transporter superfamily.</text>
</comment>
<dbReference type="SUPFAM" id="SSF52540">
    <property type="entry name" value="P-loop containing nucleoside triphosphate hydrolases"/>
    <property type="match status" value="2"/>
</dbReference>
<evidence type="ECO:0000259" key="6">
    <source>
        <dbReference type="PROSITE" id="PS50893"/>
    </source>
</evidence>
<proteinExistence type="inferred from homology"/>
<feature type="region of interest" description="Disordered" evidence="5">
    <location>
        <begin position="270"/>
        <end position="290"/>
    </location>
</feature>
<feature type="domain" description="ABC transporter" evidence="6">
    <location>
        <begin position="15"/>
        <end position="268"/>
    </location>
</feature>
<dbReference type="InterPro" id="IPR003593">
    <property type="entry name" value="AAA+_ATPase"/>
</dbReference>
<dbReference type="SMART" id="SM00382">
    <property type="entry name" value="AAA"/>
    <property type="match status" value="2"/>
</dbReference>
<dbReference type="InterPro" id="IPR017871">
    <property type="entry name" value="ABC_transporter-like_CS"/>
</dbReference>
<dbReference type="PROSITE" id="PS00211">
    <property type="entry name" value="ABC_TRANSPORTER_1"/>
    <property type="match status" value="1"/>
</dbReference>
<feature type="region of interest" description="Disordered" evidence="5">
    <location>
        <begin position="538"/>
        <end position="569"/>
    </location>
</feature>
<keyword evidence="2" id="KW-0813">Transport</keyword>
<feature type="domain" description="ABC transporter" evidence="6">
    <location>
        <begin position="291"/>
        <end position="535"/>
    </location>
</feature>
<evidence type="ECO:0000313" key="7">
    <source>
        <dbReference type="EMBL" id="GAA3691905.1"/>
    </source>
</evidence>
<dbReference type="InterPro" id="IPR013563">
    <property type="entry name" value="Oligopep_ABC_C"/>
</dbReference>
<dbReference type="EMBL" id="BAAAZP010000124">
    <property type="protein sequence ID" value="GAA3691905.1"/>
    <property type="molecule type" value="Genomic_DNA"/>
</dbReference>
<dbReference type="InterPro" id="IPR027417">
    <property type="entry name" value="P-loop_NTPase"/>
</dbReference>
<evidence type="ECO:0000256" key="3">
    <source>
        <dbReference type="ARBA" id="ARBA00022741"/>
    </source>
</evidence>
<organism evidence="7 8">
    <name type="scientific">Nonomuraea antimicrobica</name>
    <dbReference type="NCBI Taxonomy" id="561173"/>
    <lineage>
        <taxon>Bacteria</taxon>
        <taxon>Bacillati</taxon>
        <taxon>Actinomycetota</taxon>
        <taxon>Actinomycetes</taxon>
        <taxon>Streptosporangiales</taxon>
        <taxon>Streptosporangiaceae</taxon>
        <taxon>Nonomuraea</taxon>
    </lineage>
</organism>
<dbReference type="GO" id="GO:0005524">
    <property type="term" value="F:ATP binding"/>
    <property type="evidence" value="ECO:0007669"/>
    <property type="project" value="UniProtKB-KW"/>
</dbReference>
<evidence type="ECO:0000256" key="5">
    <source>
        <dbReference type="SAM" id="MobiDB-lite"/>
    </source>
</evidence>
<feature type="compositionally biased region" description="Pro residues" evidence="5">
    <location>
        <begin position="541"/>
        <end position="560"/>
    </location>
</feature>
<name>A0ABP7CNH3_9ACTN</name>
<dbReference type="RefSeq" id="WP_344886986.1">
    <property type="nucleotide sequence ID" value="NZ_BAAAZP010000124.1"/>
</dbReference>
<dbReference type="Proteomes" id="UP001500902">
    <property type="component" value="Unassembled WGS sequence"/>
</dbReference>
<keyword evidence="4 7" id="KW-0067">ATP-binding</keyword>
<keyword evidence="3" id="KW-0547">Nucleotide-binding</keyword>
<evidence type="ECO:0000256" key="1">
    <source>
        <dbReference type="ARBA" id="ARBA00005417"/>
    </source>
</evidence>
<accession>A0ABP7CNH3</accession>
<keyword evidence="8" id="KW-1185">Reference proteome</keyword>
<dbReference type="PROSITE" id="PS50893">
    <property type="entry name" value="ABC_TRANSPORTER_2"/>
    <property type="match status" value="2"/>
</dbReference>
<dbReference type="InterPro" id="IPR003439">
    <property type="entry name" value="ABC_transporter-like_ATP-bd"/>
</dbReference>
<comment type="caution">
    <text evidence="7">The sequence shown here is derived from an EMBL/GenBank/DDBJ whole genome shotgun (WGS) entry which is preliminary data.</text>
</comment>
<protein>
    <submittedName>
        <fullName evidence="7">ABC transporter ATP-binding protein</fullName>
    </submittedName>
</protein>
<dbReference type="PANTHER" id="PTHR43776:SF7">
    <property type="entry name" value="D,D-DIPEPTIDE TRANSPORT ATP-BINDING PROTEIN DDPF-RELATED"/>
    <property type="match status" value="1"/>
</dbReference>
<dbReference type="Gene3D" id="3.40.50.300">
    <property type="entry name" value="P-loop containing nucleotide triphosphate hydrolases"/>
    <property type="match status" value="2"/>
</dbReference>
<dbReference type="CDD" id="cd03257">
    <property type="entry name" value="ABC_NikE_OppD_transporters"/>
    <property type="match status" value="2"/>
</dbReference>
<feature type="compositionally biased region" description="Pro residues" evidence="5">
    <location>
        <begin position="274"/>
        <end position="289"/>
    </location>
</feature>
<dbReference type="Pfam" id="PF00005">
    <property type="entry name" value="ABC_tran"/>
    <property type="match status" value="2"/>
</dbReference>
<reference evidence="8" key="1">
    <citation type="journal article" date="2019" name="Int. J. Syst. Evol. Microbiol.">
        <title>The Global Catalogue of Microorganisms (GCM) 10K type strain sequencing project: providing services to taxonomists for standard genome sequencing and annotation.</title>
        <authorList>
            <consortium name="The Broad Institute Genomics Platform"/>
            <consortium name="The Broad Institute Genome Sequencing Center for Infectious Disease"/>
            <person name="Wu L."/>
            <person name="Ma J."/>
        </authorList>
    </citation>
    <scope>NUCLEOTIDE SEQUENCE [LARGE SCALE GENOMIC DNA]</scope>
    <source>
        <strain evidence="8">JCM 16904</strain>
    </source>
</reference>
<dbReference type="InterPro" id="IPR050319">
    <property type="entry name" value="ABC_transp_ATP-bind"/>
</dbReference>
<dbReference type="PANTHER" id="PTHR43776">
    <property type="entry name" value="TRANSPORT ATP-BINDING PROTEIN"/>
    <property type="match status" value="1"/>
</dbReference>
<evidence type="ECO:0000313" key="8">
    <source>
        <dbReference type="Proteomes" id="UP001500902"/>
    </source>
</evidence>
<sequence length="569" mass="61468">MNAPRERNASHPPLLRLDRLSVTYPGRRGVAPVAAVADLSVTVSGGQTVAIVGESGSGKSTTLHALLGLLPREAEVRYRALEIGDDTGLSHAVDDPRELRGRAVGLVPQDPARALDPLVRIERNFAELHRHFLRIGDRAESRRRTIETLQAVGVDRPELRLRQYPHELSGGLRQRILIGLALVGRPRLLLADEPTSNLDTTVQRRVLDLFDTLRTERSLGLLLVTHDLAVAAERADHLLVVRHGRVVESGPVPAVLGDPQDPYTRQLLTSLPSRLPPRPQPKPADPPPVVLEARGLSKSYAGGRGRERTDAVQDVGIRLRRGRSIAIVGESGAGKSTLLRLITGLERPDAGTVLLQGAAQPSRARAGTAFTRRVQLVYQNPASSLNPALRVGRVVAEPLEAHRVGTPASRAERARELIRQVGLPEEVADRRPAQLSGGQQQRVAIARALALEPDVVALDEPVSALDQAVQYELLRLLIGLQERLGIAYLLVSHDLGVVRAMADEVLVMRRGRVAEYGPAGEVFDRPASPYTRSLLDAVPPLALPRPSPLGPPPVSSPPASSPSERTALS</sequence>
<dbReference type="NCBIfam" id="NF008453">
    <property type="entry name" value="PRK11308.1"/>
    <property type="match status" value="2"/>
</dbReference>
<evidence type="ECO:0000256" key="4">
    <source>
        <dbReference type="ARBA" id="ARBA00022840"/>
    </source>
</evidence>